<dbReference type="Pfam" id="PF04241">
    <property type="entry name" value="DUF423"/>
    <property type="match status" value="1"/>
</dbReference>
<name>A0A951UG02_9NOST</name>
<dbReference type="PANTHER" id="PTHR43461">
    <property type="entry name" value="TRANSMEMBRANE PROTEIN 256"/>
    <property type="match status" value="1"/>
</dbReference>
<proteinExistence type="inferred from homology"/>
<dbReference type="EMBL" id="JAHHHN010000006">
    <property type="protein sequence ID" value="MBW4562097.1"/>
    <property type="molecule type" value="Genomic_DNA"/>
</dbReference>
<dbReference type="AlphaFoldDB" id="A0A951UG02"/>
<keyword evidence="7" id="KW-0732">Signal</keyword>
<reference evidence="8" key="1">
    <citation type="submission" date="2021-05" db="EMBL/GenBank/DDBJ databases">
        <authorList>
            <person name="Pietrasiak N."/>
            <person name="Ward R."/>
            <person name="Stajich J.E."/>
            <person name="Kurbessoian T."/>
        </authorList>
    </citation>
    <scope>NUCLEOTIDE SEQUENCE</scope>
    <source>
        <strain evidence="8">JT2-VF2</strain>
    </source>
</reference>
<feature type="transmembrane region" description="Helical" evidence="6">
    <location>
        <begin position="102"/>
        <end position="124"/>
    </location>
</feature>
<dbReference type="PANTHER" id="PTHR43461:SF1">
    <property type="entry name" value="TRANSMEMBRANE PROTEIN 256"/>
    <property type="match status" value="1"/>
</dbReference>
<reference evidence="8" key="2">
    <citation type="journal article" date="2022" name="Microbiol. Resour. Announc.">
        <title>Metagenome Sequencing to Explore Phylogenomics of Terrestrial Cyanobacteria.</title>
        <authorList>
            <person name="Ward R.D."/>
            <person name="Stajich J.E."/>
            <person name="Johansen J.R."/>
            <person name="Huntemann M."/>
            <person name="Clum A."/>
            <person name="Foster B."/>
            <person name="Foster B."/>
            <person name="Roux S."/>
            <person name="Palaniappan K."/>
            <person name="Varghese N."/>
            <person name="Mukherjee S."/>
            <person name="Reddy T.B.K."/>
            <person name="Daum C."/>
            <person name="Copeland A."/>
            <person name="Chen I.A."/>
            <person name="Ivanova N.N."/>
            <person name="Kyrpides N.C."/>
            <person name="Shapiro N."/>
            <person name="Eloe-Fadrosh E.A."/>
            <person name="Pietrasiak N."/>
        </authorList>
    </citation>
    <scope>NUCLEOTIDE SEQUENCE</scope>
    <source>
        <strain evidence="8">JT2-VF2</strain>
    </source>
</reference>
<evidence type="ECO:0000256" key="6">
    <source>
        <dbReference type="SAM" id="Phobius"/>
    </source>
</evidence>
<comment type="similarity">
    <text evidence="2">Belongs to the UPF0382 family.</text>
</comment>
<keyword evidence="4 6" id="KW-1133">Transmembrane helix</keyword>
<comment type="subcellular location">
    <subcellularLocation>
        <location evidence="1">Membrane</location>
        <topology evidence="1">Multi-pass membrane protein</topology>
    </subcellularLocation>
</comment>
<feature type="signal peptide" evidence="7">
    <location>
        <begin position="1"/>
        <end position="21"/>
    </location>
</feature>
<organism evidence="8 9">
    <name type="scientific">Mojavia pulchra JT2-VF2</name>
    <dbReference type="NCBI Taxonomy" id="287848"/>
    <lineage>
        <taxon>Bacteria</taxon>
        <taxon>Bacillati</taxon>
        <taxon>Cyanobacteriota</taxon>
        <taxon>Cyanophyceae</taxon>
        <taxon>Nostocales</taxon>
        <taxon>Nostocaceae</taxon>
    </lineage>
</organism>
<evidence type="ECO:0000313" key="8">
    <source>
        <dbReference type="EMBL" id="MBW4562097.1"/>
    </source>
</evidence>
<keyword evidence="3 6" id="KW-0812">Transmembrane</keyword>
<dbReference type="InterPro" id="IPR006696">
    <property type="entry name" value="DUF423"/>
</dbReference>
<feature type="transmembrane region" description="Helical" evidence="6">
    <location>
        <begin position="70"/>
        <end position="90"/>
    </location>
</feature>
<protein>
    <submittedName>
        <fullName evidence="8">DUF423 domain-containing protein</fullName>
    </submittedName>
</protein>
<sequence>MTQIFLSIAAFLGGLSVAAGAFASHALREKITERSLEIFDTGARYQMYHALALLLVAVLISRTESPPATLIASGWLFIIGIAIFSGSLYALSLTGVKSLGAIAPLGGAAFLAGWGALAFAAWSLKF</sequence>
<dbReference type="Proteomes" id="UP000715781">
    <property type="component" value="Unassembled WGS sequence"/>
</dbReference>
<gene>
    <name evidence="8" type="ORF">KME32_13260</name>
</gene>
<evidence type="ECO:0000256" key="1">
    <source>
        <dbReference type="ARBA" id="ARBA00004141"/>
    </source>
</evidence>
<evidence type="ECO:0000313" key="9">
    <source>
        <dbReference type="Proteomes" id="UP000715781"/>
    </source>
</evidence>
<comment type="caution">
    <text evidence="8">The sequence shown here is derived from an EMBL/GenBank/DDBJ whole genome shotgun (WGS) entry which is preliminary data.</text>
</comment>
<evidence type="ECO:0000256" key="5">
    <source>
        <dbReference type="ARBA" id="ARBA00023136"/>
    </source>
</evidence>
<keyword evidence="5 6" id="KW-0472">Membrane</keyword>
<evidence type="ECO:0000256" key="2">
    <source>
        <dbReference type="ARBA" id="ARBA00009694"/>
    </source>
</evidence>
<evidence type="ECO:0000256" key="3">
    <source>
        <dbReference type="ARBA" id="ARBA00022692"/>
    </source>
</evidence>
<feature type="chain" id="PRO_5037211172" evidence="7">
    <location>
        <begin position="22"/>
        <end position="126"/>
    </location>
</feature>
<feature type="transmembrane region" description="Helical" evidence="6">
    <location>
        <begin position="47"/>
        <end position="63"/>
    </location>
</feature>
<evidence type="ECO:0000256" key="7">
    <source>
        <dbReference type="SAM" id="SignalP"/>
    </source>
</evidence>
<evidence type="ECO:0000256" key="4">
    <source>
        <dbReference type="ARBA" id="ARBA00022989"/>
    </source>
</evidence>
<dbReference type="GO" id="GO:0005886">
    <property type="term" value="C:plasma membrane"/>
    <property type="evidence" value="ECO:0007669"/>
    <property type="project" value="TreeGrafter"/>
</dbReference>
<accession>A0A951UG02</accession>